<dbReference type="Proteomes" id="UP000226525">
    <property type="component" value="Unassembled WGS sequence"/>
</dbReference>
<dbReference type="InterPro" id="IPR004155">
    <property type="entry name" value="PBS_lyase_HEAT"/>
</dbReference>
<evidence type="ECO:0000313" key="1">
    <source>
        <dbReference type="EMBL" id="MAH64765.1"/>
    </source>
</evidence>
<comment type="caution">
    <text evidence="1">The sequence shown here is derived from an EMBL/GenBank/DDBJ whole genome shotgun (WGS) entry which is preliminary data.</text>
</comment>
<protein>
    <recommendedName>
        <fullName evidence="3">HEAT repeat domain-containing protein</fullName>
    </recommendedName>
</protein>
<dbReference type="Pfam" id="PF13646">
    <property type="entry name" value="HEAT_2"/>
    <property type="match status" value="1"/>
</dbReference>
<name>A0A2D6YNT4_9DELT</name>
<reference evidence="2" key="1">
    <citation type="submission" date="2017-09" db="EMBL/GenBank/DDBJ databases">
        <title>The Reconstruction of 2,631 Draft Metagenome-Assembled Genomes from the Global Oceans.</title>
        <authorList>
            <person name="Tully B.J."/>
            <person name="Graham E.D."/>
            <person name="Heidelberg J.F."/>
        </authorList>
    </citation>
    <scope>NUCLEOTIDE SEQUENCE [LARGE SCALE GENOMIC DNA]</scope>
</reference>
<accession>A0A2D6YNT4</accession>
<evidence type="ECO:0008006" key="3">
    <source>
        <dbReference type="Google" id="ProtNLM"/>
    </source>
</evidence>
<dbReference type="PANTHER" id="PTHR12697">
    <property type="entry name" value="PBS LYASE HEAT-LIKE PROTEIN"/>
    <property type="match status" value="1"/>
</dbReference>
<gene>
    <name evidence="1" type="ORF">CMN54_15250</name>
</gene>
<sequence length="464" mass="51670">MTAIDTAHAAIEVLENSNDMALKYHAIWWLGKNKERHSLQILCRILNDNNDQTDLGGFPLRRQAARSLGMIADSESIPALLKALDSSDLRLQEATILALRAIGDHNIIPELIKYLKTATKEKPLESLIEALASFEVWDVADSLRKFLNDDSKRIEGAACVYFYRMTKDRQYLSALMRNLSDDNAFLRQSAAFDLAQCNDTTLNTKITAARLPNNVKMAALKQILETYVIGIPELELRINSSNVNPVIDELLSDIDLLIIDATQGNLPTQNSSTASTTVPPSPLTTAKEHVIKLLLNNPAQNEELLAILGRGTELDCQLVCEACFKNEDQDIRAGIVQLLYFMDCTQAVPVLQEVIGLEIANHCQGKLRRVALLALGKLYHKLEQDKETQASIQETLQWALVSPDDWGLRYAAVMAYEAMALCKPLDFDLCSETYRSCQTDKIIGLRMSFAESTLCNAEVNQITA</sequence>
<proteinExistence type="predicted"/>
<dbReference type="AlphaFoldDB" id="A0A2D6YNT4"/>
<dbReference type="Gene3D" id="1.25.10.10">
    <property type="entry name" value="Leucine-rich Repeat Variant"/>
    <property type="match status" value="1"/>
</dbReference>
<organism evidence="1 2">
    <name type="scientific">SAR324 cluster bacterium</name>
    <dbReference type="NCBI Taxonomy" id="2024889"/>
    <lineage>
        <taxon>Bacteria</taxon>
        <taxon>Deltaproteobacteria</taxon>
        <taxon>SAR324 cluster</taxon>
    </lineage>
</organism>
<dbReference type="InterPro" id="IPR016024">
    <property type="entry name" value="ARM-type_fold"/>
</dbReference>
<dbReference type="GO" id="GO:0016491">
    <property type="term" value="F:oxidoreductase activity"/>
    <property type="evidence" value="ECO:0007669"/>
    <property type="project" value="TreeGrafter"/>
</dbReference>
<dbReference type="PANTHER" id="PTHR12697:SF40">
    <property type="entry name" value="PHYCOCYANOBILIN LYASE SUBUNIT ALPHA"/>
    <property type="match status" value="1"/>
</dbReference>
<dbReference type="InterPro" id="IPR011989">
    <property type="entry name" value="ARM-like"/>
</dbReference>
<dbReference type="EMBL" id="NZEX01000187">
    <property type="protein sequence ID" value="MAH64765.1"/>
    <property type="molecule type" value="Genomic_DNA"/>
</dbReference>
<dbReference type="SMART" id="SM00567">
    <property type="entry name" value="EZ_HEAT"/>
    <property type="match status" value="4"/>
</dbReference>
<dbReference type="SUPFAM" id="SSF48371">
    <property type="entry name" value="ARM repeat"/>
    <property type="match status" value="1"/>
</dbReference>
<evidence type="ECO:0000313" key="2">
    <source>
        <dbReference type="Proteomes" id="UP000226525"/>
    </source>
</evidence>